<keyword evidence="3" id="KW-1185">Reference proteome</keyword>
<protein>
    <recommendedName>
        <fullName evidence="1">Replication protein A 70 kDa DNA-binding subunit B/D first OB fold domain-containing protein</fullName>
    </recommendedName>
</protein>
<dbReference type="InterPro" id="IPR012340">
    <property type="entry name" value="NA-bd_OB-fold"/>
</dbReference>
<dbReference type="InterPro" id="IPR003871">
    <property type="entry name" value="RFA1B/D_OB_1st"/>
</dbReference>
<sequence length="143" mass="16313">MTKGWTAKVSVAEKTTPRESQHCSNKYQRLILIDSEGTRVQASIFGADIKFFEDTLIVSKNYQISNAYVKPIKSDHRIVENDLQWTVNGRTLVREVEDDQVMVPAAFSFVPFADLENHKDCIAHVDIIGLAIDMYPIRQLRTN</sequence>
<dbReference type="Gene3D" id="2.40.50.140">
    <property type="entry name" value="Nucleic acid-binding proteins"/>
    <property type="match status" value="1"/>
</dbReference>
<dbReference type="PANTHER" id="PTHR47165:SF4">
    <property type="entry name" value="OS03G0429900 PROTEIN"/>
    <property type="match status" value="1"/>
</dbReference>
<accession>A0AAD5IUZ3</accession>
<reference evidence="2" key="1">
    <citation type="journal article" date="2022" name="Plant J.">
        <title>Strategies of tolerance reflected in two North American maple genomes.</title>
        <authorList>
            <person name="McEvoy S.L."/>
            <person name="Sezen U.U."/>
            <person name="Trouern-Trend A."/>
            <person name="McMahon S.M."/>
            <person name="Schaberg P.G."/>
            <person name="Yang J."/>
            <person name="Wegrzyn J.L."/>
            <person name="Swenson N.G."/>
        </authorList>
    </citation>
    <scope>NUCLEOTIDE SEQUENCE</scope>
    <source>
        <strain evidence="2">91603</strain>
    </source>
</reference>
<comment type="caution">
    <text evidence="2">The sequence shown here is derived from an EMBL/GenBank/DDBJ whole genome shotgun (WGS) entry which is preliminary data.</text>
</comment>
<name>A0AAD5IUZ3_ACENE</name>
<evidence type="ECO:0000313" key="3">
    <source>
        <dbReference type="Proteomes" id="UP001064489"/>
    </source>
</evidence>
<dbReference type="EMBL" id="JAJSOW010000102">
    <property type="protein sequence ID" value="KAI9177066.1"/>
    <property type="molecule type" value="Genomic_DNA"/>
</dbReference>
<dbReference type="PANTHER" id="PTHR47165">
    <property type="entry name" value="OS03G0429900 PROTEIN"/>
    <property type="match status" value="1"/>
</dbReference>
<dbReference type="AlphaFoldDB" id="A0AAD5IUZ3"/>
<dbReference type="SUPFAM" id="SSF50249">
    <property type="entry name" value="Nucleic acid-binding proteins"/>
    <property type="match status" value="1"/>
</dbReference>
<proteinExistence type="predicted"/>
<evidence type="ECO:0000259" key="1">
    <source>
        <dbReference type="Pfam" id="PF02721"/>
    </source>
</evidence>
<organism evidence="2 3">
    <name type="scientific">Acer negundo</name>
    <name type="common">Box elder</name>
    <dbReference type="NCBI Taxonomy" id="4023"/>
    <lineage>
        <taxon>Eukaryota</taxon>
        <taxon>Viridiplantae</taxon>
        <taxon>Streptophyta</taxon>
        <taxon>Embryophyta</taxon>
        <taxon>Tracheophyta</taxon>
        <taxon>Spermatophyta</taxon>
        <taxon>Magnoliopsida</taxon>
        <taxon>eudicotyledons</taxon>
        <taxon>Gunneridae</taxon>
        <taxon>Pentapetalae</taxon>
        <taxon>rosids</taxon>
        <taxon>malvids</taxon>
        <taxon>Sapindales</taxon>
        <taxon>Sapindaceae</taxon>
        <taxon>Hippocastanoideae</taxon>
        <taxon>Acereae</taxon>
        <taxon>Acer</taxon>
    </lineage>
</organism>
<dbReference type="Pfam" id="PF02721">
    <property type="entry name" value="DUF223"/>
    <property type="match status" value="1"/>
</dbReference>
<gene>
    <name evidence="2" type="ORF">LWI28_010683</name>
</gene>
<feature type="domain" description="Replication protein A 70 kDa DNA-binding subunit B/D first OB fold" evidence="1">
    <location>
        <begin position="2"/>
        <end position="94"/>
    </location>
</feature>
<dbReference type="Proteomes" id="UP001064489">
    <property type="component" value="Chromosome 5"/>
</dbReference>
<reference evidence="2" key="2">
    <citation type="submission" date="2023-02" db="EMBL/GenBank/DDBJ databases">
        <authorList>
            <person name="Swenson N.G."/>
            <person name="Wegrzyn J.L."/>
            <person name="Mcevoy S.L."/>
        </authorList>
    </citation>
    <scope>NUCLEOTIDE SEQUENCE</scope>
    <source>
        <strain evidence="2">91603</strain>
        <tissue evidence="2">Leaf</tissue>
    </source>
</reference>
<evidence type="ECO:0000313" key="2">
    <source>
        <dbReference type="EMBL" id="KAI9177066.1"/>
    </source>
</evidence>